<dbReference type="Proteomes" id="UP000321331">
    <property type="component" value="Unassembled WGS sequence"/>
</dbReference>
<dbReference type="PROSITE" id="PS50048">
    <property type="entry name" value="ZN2_CY6_FUNGAL_2"/>
    <property type="match status" value="1"/>
</dbReference>
<evidence type="ECO:0000256" key="7">
    <source>
        <dbReference type="SAM" id="MobiDB-lite"/>
    </source>
</evidence>
<organism evidence="9 10">
    <name type="scientific">Fusarium oxysporum f. sp. cubense</name>
    <dbReference type="NCBI Taxonomy" id="61366"/>
    <lineage>
        <taxon>Eukaryota</taxon>
        <taxon>Fungi</taxon>
        <taxon>Dikarya</taxon>
        <taxon>Ascomycota</taxon>
        <taxon>Pezizomycotina</taxon>
        <taxon>Sordariomycetes</taxon>
        <taxon>Hypocreomycetidae</taxon>
        <taxon>Hypocreales</taxon>
        <taxon>Nectriaceae</taxon>
        <taxon>Fusarium</taxon>
        <taxon>Fusarium oxysporum species complex</taxon>
    </lineage>
</organism>
<dbReference type="GO" id="GO:0000435">
    <property type="term" value="P:positive regulation of transcription from RNA polymerase II promoter by galactose"/>
    <property type="evidence" value="ECO:0007669"/>
    <property type="project" value="TreeGrafter"/>
</dbReference>
<evidence type="ECO:0000256" key="1">
    <source>
        <dbReference type="ARBA" id="ARBA00006547"/>
    </source>
</evidence>
<dbReference type="CDD" id="cd00067">
    <property type="entry name" value="GAL4"/>
    <property type="match status" value="1"/>
</dbReference>
<accession>A0A5C6TFV7</accession>
<evidence type="ECO:0000256" key="3">
    <source>
        <dbReference type="ARBA" id="ARBA00023015"/>
    </source>
</evidence>
<comment type="caution">
    <text evidence="9">The sequence shown here is derived from an EMBL/GenBank/DDBJ whole genome shotgun (WGS) entry which is preliminary data.</text>
</comment>
<dbReference type="Pfam" id="PF00797">
    <property type="entry name" value="Acetyltransf_2"/>
    <property type="match status" value="1"/>
</dbReference>
<keyword evidence="5" id="KW-0804">Transcription</keyword>
<keyword evidence="6" id="KW-0539">Nucleus</keyword>
<dbReference type="CDD" id="cd12148">
    <property type="entry name" value="fungal_TF_MHR"/>
    <property type="match status" value="1"/>
</dbReference>
<dbReference type="SMART" id="SM00066">
    <property type="entry name" value="GAL4"/>
    <property type="match status" value="1"/>
</dbReference>
<dbReference type="InterPro" id="IPR051127">
    <property type="entry name" value="Fungal_SecMet_Regulators"/>
</dbReference>
<dbReference type="InterPro" id="IPR036864">
    <property type="entry name" value="Zn2-C6_fun-type_DNA-bd_sf"/>
</dbReference>
<dbReference type="InterPro" id="IPR007219">
    <property type="entry name" value="XnlR_reg_dom"/>
</dbReference>
<comment type="similarity">
    <text evidence="1">Belongs to the arylamine N-acetyltransferase family.</text>
</comment>
<evidence type="ECO:0000259" key="8">
    <source>
        <dbReference type="PROSITE" id="PS50048"/>
    </source>
</evidence>
<feature type="region of interest" description="Disordered" evidence="7">
    <location>
        <begin position="124"/>
        <end position="164"/>
    </location>
</feature>
<dbReference type="GO" id="GO:0000978">
    <property type="term" value="F:RNA polymerase II cis-regulatory region sequence-specific DNA binding"/>
    <property type="evidence" value="ECO:0007669"/>
    <property type="project" value="TreeGrafter"/>
</dbReference>
<dbReference type="InterPro" id="IPR001447">
    <property type="entry name" value="Arylamine_N-AcTrfase"/>
</dbReference>
<gene>
    <name evidence="9" type="ORF">FocTR4_00004563</name>
</gene>
<feature type="compositionally biased region" description="Low complexity" evidence="7">
    <location>
        <begin position="131"/>
        <end position="140"/>
    </location>
</feature>
<dbReference type="SUPFAM" id="SSF57701">
    <property type="entry name" value="Zn2/Cys6 DNA-binding domain"/>
    <property type="match status" value="1"/>
</dbReference>
<feature type="region of interest" description="Disordered" evidence="7">
    <location>
        <begin position="1"/>
        <end position="27"/>
    </location>
</feature>
<dbReference type="GO" id="GO:0008270">
    <property type="term" value="F:zinc ion binding"/>
    <property type="evidence" value="ECO:0007669"/>
    <property type="project" value="InterPro"/>
</dbReference>
<dbReference type="GO" id="GO:0016407">
    <property type="term" value="F:acetyltransferase activity"/>
    <property type="evidence" value="ECO:0007669"/>
    <property type="project" value="InterPro"/>
</dbReference>
<dbReference type="GO" id="GO:0000981">
    <property type="term" value="F:DNA-binding transcription factor activity, RNA polymerase II-specific"/>
    <property type="evidence" value="ECO:0007669"/>
    <property type="project" value="InterPro"/>
</dbReference>
<dbReference type="Pfam" id="PF00172">
    <property type="entry name" value="Zn_clus"/>
    <property type="match status" value="1"/>
</dbReference>
<name>A0A5C6TFV7_FUSOC</name>
<protein>
    <recommendedName>
        <fullName evidence="8">Zn(2)-C6 fungal-type domain-containing protein</fullName>
    </recommendedName>
</protein>
<dbReference type="PANTHER" id="PTHR47424:SF3">
    <property type="entry name" value="REGULATORY PROTEIN GAL4"/>
    <property type="match status" value="1"/>
</dbReference>
<dbReference type="InterPro" id="IPR001138">
    <property type="entry name" value="Zn2Cys6_DnaBD"/>
</dbReference>
<dbReference type="InterPro" id="IPR053710">
    <property type="entry name" value="Arylamine_NAT_domain_sf"/>
</dbReference>
<dbReference type="Gene3D" id="4.10.240.10">
    <property type="entry name" value="Zn(2)-C6 fungal-type DNA-binding domain"/>
    <property type="match status" value="1"/>
</dbReference>
<dbReference type="PANTHER" id="PTHR47424">
    <property type="entry name" value="REGULATORY PROTEIN GAL4"/>
    <property type="match status" value="1"/>
</dbReference>
<feature type="compositionally biased region" description="Basic and acidic residues" evidence="7">
    <location>
        <begin position="1"/>
        <end position="10"/>
    </location>
</feature>
<dbReference type="SUPFAM" id="SSF54001">
    <property type="entry name" value="Cysteine proteinases"/>
    <property type="match status" value="1"/>
</dbReference>
<dbReference type="GO" id="GO:0005634">
    <property type="term" value="C:nucleus"/>
    <property type="evidence" value="ECO:0007669"/>
    <property type="project" value="TreeGrafter"/>
</dbReference>
<dbReference type="AlphaFoldDB" id="A0A5C6TFV7"/>
<dbReference type="SMART" id="SM00906">
    <property type="entry name" value="Fungal_trans"/>
    <property type="match status" value="1"/>
</dbReference>
<reference evidence="9 10" key="1">
    <citation type="submission" date="2019-07" db="EMBL/GenBank/DDBJ databases">
        <title>The First High-Quality Draft Genome Sequence of the Causal Agent of the Current Panama Disease Epidemic.</title>
        <authorList>
            <person name="Warmington R.J."/>
            <person name="Kay W."/>
            <person name="Jeffries A."/>
            <person name="Bebber D."/>
            <person name="Moore K."/>
            <person name="Studholme D.J."/>
        </authorList>
    </citation>
    <scope>NUCLEOTIDE SEQUENCE [LARGE SCALE GENOMIC DNA]</scope>
    <source>
        <strain evidence="9 10">TR4</strain>
    </source>
</reference>
<evidence type="ECO:0000256" key="4">
    <source>
        <dbReference type="ARBA" id="ARBA00023125"/>
    </source>
</evidence>
<keyword evidence="3" id="KW-0805">Transcription regulation</keyword>
<evidence type="ECO:0000313" key="9">
    <source>
        <dbReference type="EMBL" id="TXC09204.1"/>
    </source>
</evidence>
<dbReference type="Pfam" id="PF04082">
    <property type="entry name" value="Fungal_trans"/>
    <property type="match status" value="1"/>
</dbReference>
<dbReference type="PROSITE" id="PS00463">
    <property type="entry name" value="ZN2_CY6_FUNGAL_1"/>
    <property type="match status" value="1"/>
</dbReference>
<keyword evidence="4" id="KW-0238">DNA-binding</keyword>
<dbReference type="EMBL" id="VMNF01000004">
    <property type="protein sequence ID" value="TXC09204.1"/>
    <property type="molecule type" value="Genomic_DNA"/>
</dbReference>
<dbReference type="InterPro" id="IPR038765">
    <property type="entry name" value="Papain-like_cys_pep_sf"/>
</dbReference>
<dbReference type="Gene3D" id="3.30.2140.20">
    <property type="match status" value="1"/>
</dbReference>
<proteinExistence type="inferred from homology"/>
<evidence type="ECO:0000256" key="5">
    <source>
        <dbReference type="ARBA" id="ARBA00023163"/>
    </source>
</evidence>
<evidence type="ECO:0000256" key="6">
    <source>
        <dbReference type="ARBA" id="ARBA00023242"/>
    </source>
</evidence>
<feature type="domain" description="Zn(2)-C6 fungal-type" evidence="8">
    <location>
        <begin position="31"/>
        <end position="61"/>
    </location>
</feature>
<evidence type="ECO:0000313" key="10">
    <source>
        <dbReference type="Proteomes" id="UP000321331"/>
    </source>
</evidence>
<keyword evidence="2" id="KW-0479">Metal-binding</keyword>
<sequence length="1144" mass="127586">MPEQSRKPSDQEQDQSETGPPTNKRRRIGLACNACRSRKSRCDGQRPSCSSCLSLGFDCMYEPGDSATNVIVRKDYVSDLEQRVSSVEHNLQRLNDVLKGHLSPCNNTNTSPCQHGNINVGHSMPSPAPTAPAKASAPSGAGTGTGTGTCATSLEEPQDEEGIPNGMAMTFVEEKTSAFYGEASNINFTQLLLRAIAALHHSPGAPSALDRASVLGESVVASVSQSKGSLGGSATPLDSLPTALPSVEEMDTLLDLYFDTAGVVFPFIHEETMRSTYNECRLNGFTRARRTWLGTLNMVFAMASNFDRDYTTSSKKRFERSNAFYKRALGLCNELSKRVISLEIVHYLILVVLHCQGTSRSVQAWNNYGLVIRSAMALGLHTESTERSLDPVQKEYRRRTWVVIYCLDKVLSTAVGRPASIPDEQMTRRVPASGWSPPTSDATDLPGDFLAVSFRMYQVMSKSLAIQYGANLDHDADPDEMAHLKASGELRKQLRLWAANLPPHLQLCDVESDVLSQNTKANRLRVILTMRYHNLSILIHKPLLSATIRHLFRQDDTANESSSYLIQLAMAEAHECVRSAQLTIDIVHSVISVDSTSKNNLGVWYFTLYYVFTASLVICGRLLWAQHGDTVVDEASVSHMKFLLSKAEAIFLNLDHENSLVLSCLEYIRRLSRMCGIKGSSPTVFVSGRFVNTALEIAPDAASAIMHDNGSSSTGSADAMSFNLDNMDPFQLFASEMFDPAIFEHFHQSPVDGMSFVNGKFAFIPSRHSPDDEQKLIAPQDGLDLNRQSSTPHTMARLEDPTALTQLPLEETARVRYSPSELQDYFKTIKLAKRFLDLGNSVLKDAALARTKEHGLPLLQAITRYHTCNVPFENLVLHYDPHKIVTLDPAELYTKIVTRRRGGRCMENNIFLGTALRSLGYEVRNCGGRVSRAMSPYPEVRKNQSATYDGWNHMLLLVLLGDEWYGVDVGMGSMGPNLPFPLQDGFETLSIAPREIRIQKRSISETYATDPSHGTKMWCYDVCYNPAENEKIWTPVYCFTETEFLPQDYEVMSWFTSTNPRSFFTRYITCTKMIMDEDKEVIIGNLTLFKDTVRETIGSDRKVVKKFETEEERIEGLVGIFDVNLTEEEKNSLPQEKRLGQSKV</sequence>
<dbReference type="GO" id="GO:0006351">
    <property type="term" value="P:DNA-templated transcription"/>
    <property type="evidence" value="ECO:0007669"/>
    <property type="project" value="InterPro"/>
</dbReference>
<evidence type="ECO:0000256" key="2">
    <source>
        <dbReference type="ARBA" id="ARBA00022723"/>
    </source>
</evidence>